<dbReference type="RefSeq" id="WP_104449320.1">
    <property type="nucleotide sequence ID" value="NZ_NIRS01000003.1"/>
</dbReference>
<proteinExistence type="predicted"/>
<evidence type="ECO:0000256" key="1">
    <source>
        <dbReference type="SAM" id="SignalP"/>
    </source>
</evidence>
<reference evidence="3" key="1">
    <citation type="submission" date="2017-06" db="EMBL/GenBank/DDBJ databases">
        <authorList>
            <person name="Furmanczyk E.M."/>
        </authorList>
    </citation>
    <scope>NUCLEOTIDE SEQUENCE [LARGE SCALE GENOMIC DNA]</scope>
    <source>
        <strain evidence="3">AP3_16</strain>
    </source>
</reference>
<dbReference type="Proteomes" id="UP000238541">
    <property type="component" value="Unassembled WGS sequence"/>
</dbReference>
<accession>A0A2S6FN20</accession>
<dbReference type="Gene3D" id="2.60.40.1090">
    <property type="entry name" value="Fimbrial-type adhesion domain"/>
    <property type="match status" value="1"/>
</dbReference>
<dbReference type="InterPro" id="IPR010546">
    <property type="entry name" value="DUF1120"/>
</dbReference>
<dbReference type="GO" id="GO:0009289">
    <property type="term" value="C:pilus"/>
    <property type="evidence" value="ECO:0007669"/>
    <property type="project" value="InterPro"/>
</dbReference>
<evidence type="ECO:0008006" key="4">
    <source>
        <dbReference type="Google" id="ProtNLM"/>
    </source>
</evidence>
<dbReference type="GO" id="GO:0007155">
    <property type="term" value="P:cell adhesion"/>
    <property type="evidence" value="ECO:0007669"/>
    <property type="project" value="InterPro"/>
</dbReference>
<feature type="signal peptide" evidence="1">
    <location>
        <begin position="1"/>
        <end position="22"/>
    </location>
</feature>
<keyword evidence="1" id="KW-0732">Signal</keyword>
<evidence type="ECO:0000313" key="3">
    <source>
        <dbReference type="Proteomes" id="UP000238541"/>
    </source>
</evidence>
<dbReference type="EMBL" id="NIRS01000003">
    <property type="protein sequence ID" value="PPK38813.1"/>
    <property type="molecule type" value="Genomic_DNA"/>
</dbReference>
<feature type="chain" id="PRO_5015411622" description="DUF1120 domain-containing protein" evidence="1">
    <location>
        <begin position="23"/>
        <end position="207"/>
    </location>
</feature>
<dbReference type="AlphaFoldDB" id="A0A2S6FN20"/>
<evidence type="ECO:0000313" key="2">
    <source>
        <dbReference type="EMBL" id="PPK38813.1"/>
    </source>
</evidence>
<dbReference type="Pfam" id="PF06551">
    <property type="entry name" value="DUF1120"/>
    <property type="match status" value="1"/>
</dbReference>
<protein>
    <recommendedName>
        <fullName evidence="4">DUF1120 domain-containing protein</fullName>
    </recommendedName>
</protein>
<name>A0A2S6FN20_9PSED</name>
<keyword evidence="3" id="KW-1185">Reference proteome</keyword>
<organism evidence="2 3">
    <name type="scientific">Pseudomonas laurylsulfatiphila</name>
    <dbReference type="NCBI Taxonomy" id="2011015"/>
    <lineage>
        <taxon>Bacteria</taxon>
        <taxon>Pseudomonadati</taxon>
        <taxon>Pseudomonadota</taxon>
        <taxon>Gammaproteobacteria</taxon>
        <taxon>Pseudomonadales</taxon>
        <taxon>Pseudomonadaceae</taxon>
        <taxon>Pseudomonas</taxon>
    </lineage>
</organism>
<gene>
    <name evidence="2" type="ORF">CD175_13535</name>
</gene>
<dbReference type="InterPro" id="IPR036937">
    <property type="entry name" value="Adhesion_dom_fimbrial_sf"/>
</dbReference>
<comment type="caution">
    <text evidence="2">The sequence shown here is derived from an EMBL/GenBank/DDBJ whole genome shotgun (WGS) entry which is preliminary data.</text>
</comment>
<sequence>MKKYFAALSTTALICVAPHALAASNTPLTVTGSITPAACDINLSSGGIVDIGTRSVNDLHPTNNTLLNSTKMQLTMTCSESMLFMLNPIDLRPGTAAGIGDYFGVGLTPANEKLGFFDITINDSTADTTQVQAIGSSDGGATWVKQDRIMKDKQSSVAAMSDHSTRIEVKDLTMDLEINTYIAGTDSLTIDSEIPIDGLATIEVWYK</sequence>